<dbReference type="PANTHER" id="PTHR38797">
    <property type="entry name" value="NUCLEAR PORE COMPLEX PROTEIN NUP85-RELATED"/>
    <property type="match status" value="1"/>
</dbReference>
<organism evidence="1 2">
    <name type="scientific">Cadophora malorum</name>
    <dbReference type="NCBI Taxonomy" id="108018"/>
    <lineage>
        <taxon>Eukaryota</taxon>
        <taxon>Fungi</taxon>
        <taxon>Dikarya</taxon>
        <taxon>Ascomycota</taxon>
        <taxon>Pezizomycotina</taxon>
        <taxon>Leotiomycetes</taxon>
        <taxon>Helotiales</taxon>
        <taxon>Ploettnerulaceae</taxon>
        <taxon>Cadophora</taxon>
    </lineage>
</organism>
<keyword evidence="2" id="KW-1185">Reference proteome</keyword>
<comment type="caution">
    <text evidence="1">The sequence shown here is derived from an EMBL/GenBank/DDBJ whole genome shotgun (WGS) entry which is preliminary data.</text>
</comment>
<evidence type="ECO:0000313" key="2">
    <source>
        <dbReference type="Proteomes" id="UP000664132"/>
    </source>
</evidence>
<sequence>MDSPTLQAALASTARVSQIARTTMFIPSASRGNENTLWATISSSIRSLTHSLNFTNPIKPIELIELEIRDIWYLFILSAKTIDTDHPAQDRLIWIVLAARELGAVRRQIGGDGGGGGEVEGEEAVTSDGGRIWVDLPFIVRDLRDAWKGPIDDPSERRNLASSIARLAALGVCEEAFSSCGLDIMNQALERSGGIVGGGVDLSEHLQLVQIWLRYAGDKLLRLCLAKYSGDGADWKRDHSSAQLDGGVTEGFDRERFLAWRRKLQITREESDGPLKKLATACSNNIEIVWNSNFGLQ</sequence>
<gene>
    <name evidence="1" type="ORF">IFR04_011666</name>
</gene>
<dbReference type="Proteomes" id="UP000664132">
    <property type="component" value="Unassembled WGS sequence"/>
</dbReference>
<accession>A0A8H7T8S9</accession>
<dbReference type="AlphaFoldDB" id="A0A8H7T8S9"/>
<protein>
    <submittedName>
        <fullName evidence="1">Uncharacterized protein</fullName>
    </submittedName>
</protein>
<dbReference type="InterPro" id="IPR053204">
    <property type="entry name" value="Oxopyrrolidines_Biosynth-assoc"/>
</dbReference>
<dbReference type="Pfam" id="PF12311">
    <property type="entry name" value="DUF3632"/>
    <property type="match status" value="1"/>
</dbReference>
<proteinExistence type="predicted"/>
<reference evidence="1" key="1">
    <citation type="submission" date="2021-02" db="EMBL/GenBank/DDBJ databases">
        <title>Genome sequence Cadophora malorum strain M34.</title>
        <authorList>
            <person name="Stefanovic E."/>
            <person name="Vu D."/>
            <person name="Scully C."/>
            <person name="Dijksterhuis J."/>
            <person name="Roader J."/>
            <person name="Houbraken J."/>
        </authorList>
    </citation>
    <scope>NUCLEOTIDE SEQUENCE</scope>
    <source>
        <strain evidence="1">M34</strain>
    </source>
</reference>
<name>A0A8H7T8S9_9HELO</name>
<dbReference type="InterPro" id="IPR022085">
    <property type="entry name" value="OpdG"/>
</dbReference>
<dbReference type="PANTHER" id="PTHR38797:SF4">
    <property type="entry name" value="NUCLEAR PORE COMPLEX PROTEIN NUP85"/>
    <property type="match status" value="1"/>
</dbReference>
<evidence type="ECO:0000313" key="1">
    <source>
        <dbReference type="EMBL" id="KAG4415207.1"/>
    </source>
</evidence>
<dbReference type="OrthoDB" id="5403091at2759"/>
<dbReference type="EMBL" id="JAFJYH010000231">
    <property type="protein sequence ID" value="KAG4415207.1"/>
    <property type="molecule type" value="Genomic_DNA"/>
</dbReference>